<dbReference type="InterPro" id="IPR029058">
    <property type="entry name" value="AB_hydrolase_fold"/>
</dbReference>
<dbReference type="RefSeq" id="XP_034013200.1">
    <property type="nucleotide sequence ID" value="XM_034154678.1"/>
</dbReference>
<dbReference type="Gene3D" id="3.40.50.1820">
    <property type="entry name" value="alpha/beta hydrolase"/>
    <property type="match status" value="1"/>
</dbReference>
<name>A0A642URI2_DIURU</name>
<gene>
    <name evidence="3" type="ORF">DIURU_002067</name>
</gene>
<keyword evidence="1" id="KW-0378">Hydrolase</keyword>
<dbReference type="Pfam" id="PF03959">
    <property type="entry name" value="FSH1"/>
    <property type="match status" value="1"/>
</dbReference>
<keyword evidence="4" id="KW-1185">Reference proteome</keyword>
<feature type="domain" description="Serine hydrolase" evidence="2">
    <location>
        <begin position="1"/>
        <end position="212"/>
    </location>
</feature>
<organism evidence="3 4">
    <name type="scientific">Diutina rugosa</name>
    <name type="common">Yeast</name>
    <name type="synonym">Candida rugosa</name>
    <dbReference type="NCBI Taxonomy" id="5481"/>
    <lineage>
        <taxon>Eukaryota</taxon>
        <taxon>Fungi</taxon>
        <taxon>Dikarya</taxon>
        <taxon>Ascomycota</taxon>
        <taxon>Saccharomycotina</taxon>
        <taxon>Pichiomycetes</taxon>
        <taxon>Debaryomycetaceae</taxon>
        <taxon>Diutina</taxon>
    </lineage>
</organism>
<proteinExistence type="predicted"/>
<comment type="caution">
    <text evidence="3">The sequence shown here is derived from an EMBL/GenBank/DDBJ whole genome shotgun (WGS) entry which is preliminary data.</text>
</comment>
<dbReference type="GO" id="GO:0016787">
    <property type="term" value="F:hydrolase activity"/>
    <property type="evidence" value="ECO:0007669"/>
    <property type="project" value="UniProtKB-KW"/>
</dbReference>
<evidence type="ECO:0000256" key="1">
    <source>
        <dbReference type="ARBA" id="ARBA00022801"/>
    </source>
</evidence>
<dbReference type="AlphaFoldDB" id="A0A642URI2"/>
<dbReference type="VEuPathDB" id="FungiDB:DIURU_002067"/>
<dbReference type="PANTHER" id="PTHR48070">
    <property type="entry name" value="ESTERASE OVCA2"/>
    <property type="match status" value="1"/>
</dbReference>
<dbReference type="GO" id="GO:0005737">
    <property type="term" value="C:cytoplasm"/>
    <property type="evidence" value="ECO:0007669"/>
    <property type="project" value="TreeGrafter"/>
</dbReference>
<dbReference type="InterPro" id="IPR005645">
    <property type="entry name" value="FSH-like_dom"/>
</dbReference>
<evidence type="ECO:0000313" key="3">
    <source>
        <dbReference type="EMBL" id="KAA8904115.1"/>
    </source>
</evidence>
<evidence type="ECO:0000259" key="2">
    <source>
        <dbReference type="Pfam" id="PF03959"/>
    </source>
</evidence>
<dbReference type="SUPFAM" id="SSF53474">
    <property type="entry name" value="alpha/beta-Hydrolases"/>
    <property type="match status" value="1"/>
</dbReference>
<dbReference type="PANTHER" id="PTHR48070:SF9">
    <property type="entry name" value="FAMILY OF SERINE HYDROLASES 1"/>
    <property type="match status" value="1"/>
</dbReference>
<reference evidence="3 4" key="1">
    <citation type="submission" date="2019-07" db="EMBL/GenBank/DDBJ databases">
        <title>Genome assembly of two rare yeast pathogens: Diutina rugosa and Trichomonascus ciferrii.</title>
        <authorList>
            <person name="Mixao V."/>
            <person name="Saus E."/>
            <person name="Hansen A."/>
            <person name="Lass-Flor C."/>
            <person name="Gabaldon T."/>
        </authorList>
    </citation>
    <scope>NUCLEOTIDE SEQUENCE [LARGE SCALE GENOMIC DNA]</scope>
    <source>
        <strain evidence="3 4">CBS 613</strain>
    </source>
</reference>
<sequence>MKVLYLGGFLQNAERLRKRSQPLEAAMARLGYELDYVSPPLTIASKEGVFTSLGRTDKEKEAKWQSITARGLNRCWWYYVPGAKTQGAGLEESMAYIVDYIKKNGPYVGIMGFSQGSSVAAMLTCYLPRALPDFTPFRFAVCISGFKLGPEFAHYFEGSQTVPTKVVVVYGTMDFVVPAAGTQGLCKLFPGATEVSWRGGHDVPQATDIIDQVVSRVGSADTKL</sequence>
<evidence type="ECO:0000313" key="4">
    <source>
        <dbReference type="Proteomes" id="UP000449547"/>
    </source>
</evidence>
<dbReference type="Proteomes" id="UP000449547">
    <property type="component" value="Unassembled WGS sequence"/>
</dbReference>
<dbReference type="EMBL" id="SWFT01000064">
    <property type="protein sequence ID" value="KAA8904115.1"/>
    <property type="molecule type" value="Genomic_DNA"/>
</dbReference>
<accession>A0A642URI2</accession>
<dbReference type="GO" id="GO:0005634">
    <property type="term" value="C:nucleus"/>
    <property type="evidence" value="ECO:0007669"/>
    <property type="project" value="TreeGrafter"/>
</dbReference>
<dbReference type="OMA" id="ARESTGW"/>
<dbReference type="InterPro" id="IPR050593">
    <property type="entry name" value="LovG"/>
</dbReference>
<dbReference type="OrthoDB" id="2094269at2759"/>
<protein>
    <recommendedName>
        <fullName evidence="2">Serine hydrolase domain-containing protein</fullName>
    </recommendedName>
</protein>
<dbReference type="GeneID" id="54780718"/>